<reference evidence="2" key="1">
    <citation type="submission" date="2023-03" db="EMBL/GenBank/DDBJ databases">
        <title>Andean soil-derived lignocellulolytic bacterial consortium as a source of novel taxa and putative plastic-active enzymes.</title>
        <authorList>
            <person name="Diaz-Garcia L."/>
            <person name="Chuvochina M."/>
            <person name="Feuerriegel G."/>
            <person name="Bunk B."/>
            <person name="Sproer C."/>
            <person name="Streit W.R."/>
            <person name="Rodriguez L.M."/>
            <person name="Overmann J."/>
            <person name="Jimenez D.J."/>
        </authorList>
    </citation>
    <scope>NUCLEOTIDE SEQUENCE</scope>
    <source>
        <strain evidence="2">MAG 7</strain>
    </source>
</reference>
<proteinExistence type="predicted"/>
<sequence>MNSLSLPVVHPSFERLKQSGRLLHLIAGGLILLHAISHFTEPHSSPVYSGCLLLMALDIFILVFAGGPILQSMPRVNLFFRLAELLFFVGIGLYLLFGHHWLTGVFHCLLSVVYTYLFFCEIRLIRTEQLAIYHTGVSIPALSGDKFFIWSNINHIDARYDSITIDTSGSHQYYFPLRKNLQFEELDQIHEFCRHYLGSGHS</sequence>
<gene>
    <name evidence="2" type="ORF">P0Y53_20175</name>
</gene>
<dbReference type="EMBL" id="CP119311">
    <property type="protein sequence ID" value="WEK34811.1"/>
    <property type="molecule type" value="Genomic_DNA"/>
</dbReference>
<dbReference type="AlphaFoldDB" id="A0AAJ5WMS5"/>
<evidence type="ECO:0000256" key="1">
    <source>
        <dbReference type="SAM" id="Phobius"/>
    </source>
</evidence>
<keyword evidence="1" id="KW-1133">Transmembrane helix</keyword>
<feature type="transmembrane region" description="Helical" evidence="1">
    <location>
        <begin position="101"/>
        <end position="119"/>
    </location>
</feature>
<name>A0AAJ5WMS5_9BACT</name>
<accession>A0AAJ5WMS5</accession>
<protein>
    <submittedName>
        <fullName evidence="2">Uncharacterized protein</fullName>
    </submittedName>
</protein>
<keyword evidence="1" id="KW-0472">Membrane</keyword>
<evidence type="ECO:0000313" key="3">
    <source>
        <dbReference type="Proteomes" id="UP001220610"/>
    </source>
</evidence>
<organism evidence="2 3">
    <name type="scientific">Candidatus Pseudobacter hemicellulosilyticus</name>
    <dbReference type="NCBI Taxonomy" id="3121375"/>
    <lineage>
        <taxon>Bacteria</taxon>
        <taxon>Pseudomonadati</taxon>
        <taxon>Bacteroidota</taxon>
        <taxon>Chitinophagia</taxon>
        <taxon>Chitinophagales</taxon>
        <taxon>Chitinophagaceae</taxon>
        <taxon>Pseudobacter</taxon>
    </lineage>
</organism>
<keyword evidence="1" id="KW-0812">Transmembrane</keyword>
<dbReference type="Proteomes" id="UP001220610">
    <property type="component" value="Chromosome"/>
</dbReference>
<feature type="transmembrane region" description="Helical" evidence="1">
    <location>
        <begin position="21"/>
        <end position="40"/>
    </location>
</feature>
<feature type="transmembrane region" description="Helical" evidence="1">
    <location>
        <begin position="78"/>
        <end position="95"/>
    </location>
</feature>
<evidence type="ECO:0000313" key="2">
    <source>
        <dbReference type="EMBL" id="WEK34811.1"/>
    </source>
</evidence>
<feature type="transmembrane region" description="Helical" evidence="1">
    <location>
        <begin position="46"/>
        <end position="66"/>
    </location>
</feature>